<gene>
    <name evidence="5" type="ORF">PV08_00573</name>
</gene>
<dbReference type="OrthoDB" id="4159735at2759"/>
<dbReference type="SUPFAM" id="SSF57959">
    <property type="entry name" value="Leucine zipper domain"/>
    <property type="match status" value="1"/>
</dbReference>
<keyword evidence="6" id="KW-1185">Reference proteome</keyword>
<dbReference type="Proteomes" id="UP000053328">
    <property type="component" value="Unassembled WGS sequence"/>
</dbReference>
<dbReference type="InterPro" id="IPR046347">
    <property type="entry name" value="bZIP_sf"/>
</dbReference>
<evidence type="ECO:0000313" key="6">
    <source>
        <dbReference type="Proteomes" id="UP000053328"/>
    </source>
</evidence>
<evidence type="ECO:0000313" key="5">
    <source>
        <dbReference type="EMBL" id="KIW19998.1"/>
    </source>
</evidence>
<organism evidence="5 6">
    <name type="scientific">Exophiala spinifera</name>
    <dbReference type="NCBI Taxonomy" id="91928"/>
    <lineage>
        <taxon>Eukaryota</taxon>
        <taxon>Fungi</taxon>
        <taxon>Dikarya</taxon>
        <taxon>Ascomycota</taxon>
        <taxon>Pezizomycotina</taxon>
        <taxon>Eurotiomycetes</taxon>
        <taxon>Chaetothyriomycetidae</taxon>
        <taxon>Chaetothyriales</taxon>
        <taxon>Herpotrichiellaceae</taxon>
        <taxon>Exophiala</taxon>
    </lineage>
</organism>
<dbReference type="GO" id="GO:0090575">
    <property type="term" value="C:RNA polymerase II transcription regulator complex"/>
    <property type="evidence" value="ECO:0007669"/>
    <property type="project" value="TreeGrafter"/>
</dbReference>
<evidence type="ECO:0000256" key="2">
    <source>
        <dbReference type="ARBA" id="ARBA00023242"/>
    </source>
</evidence>
<feature type="domain" description="BZIP" evidence="4">
    <location>
        <begin position="49"/>
        <end position="112"/>
    </location>
</feature>
<proteinExistence type="predicted"/>
<dbReference type="PANTHER" id="PTHR40621">
    <property type="entry name" value="TRANSCRIPTION FACTOR KAPC-RELATED"/>
    <property type="match status" value="1"/>
</dbReference>
<name>A0A0D2BM79_9EURO</name>
<dbReference type="PROSITE" id="PS00036">
    <property type="entry name" value="BZIP_BASIC"/>
    <property type="match status" value="1"/>
</dbReference>
<dbReference type="InterPro" id="IPR004827">
    <property type="entry name" value="bZIP"/>
</dbReference>
<keyword evidence="2" id="KW-0539">Nucleus</keyword>
<dbReference type="SMART" id="SM00338">
    <property type="entry name" value="BRLZ"/>
    <property type="match status" value="1"/>
</dbReference>
<dbReference type="CDD" id="cd14688">
    <property type="entry name" value="bZIP_YAP"/>
    <property type="match status" value="1"/>
</dbReference>
<dbReference type="InterPro" id="IPR050936">
    <property type="entry name" value="AP-1-like"/>
</dbReference>
<dbReference type="HOGENOM" id="CLU_1555269_0_0_1"/>
<dbReference type="EMBL" id="KN847492">
    <property type="protein sequence ID" value="KIW19998.1"/>
    <property type="molecule type" value="Genomic_DNA"/>
</dbReference>
<feature type="region of interest" description="Disordered" evidence="3">
    <location>
        <begin position="33"/>
        <end position="70"/>
    </location>
</feature>
<feature type="compositionally biased region" description="Basic and acidic residues" evidence="3">
    <location>
        <begin position="50"/>
        <end position="70"/>
    </location>
</feature>
<sequence>MGLTPCPRTACPLRSMEPADQQFDFDRTPMSWLQQTENTPVQSSKKATVKRSERRREQNRLSQRAYRERKENHVKSLESQLQSLCESHEILVQSYRGQAREVGQLEGRLARLKAELQTLRASHVRPLAEFCCSRAVINLVELSVSGPIPGCSTGYADHSPVNPDTECFSPFV</sequence>
<dbReference type="PANTHER" id="PTHR40621:SF6">
    <property type="entry name" value="AP-1-LIKE TRANSCRIPTION FACTOR YAP1-RELATED"/>
    <property type="match status" value="1"/>
</dbReference>
<dbReference type="AlphaFoldDB" id="A0A0D2BM79"/>
<dbReference type="GO" id="GO:0001228">
    <property type="term" value="F:DNA-binding transcription activator activity, RNA polymerase II-specific"/>
    <property type="evidence" value="ECO:0007669"/>
    <property type="project" value="TreeGrafter"/>
</dbReference>
<dbReference type="Gene3D" id="1.20.5.170">
    <property type="match status" value="1"/>
</dbReference>
<reference evidence="5 6" key="1">
    <citation type="submission" date="2015-01" db="EMBL/GenBank/DDBJ databases">
        <title>The Genome Sequence of Exophiala spinifera CBS89968.</title>
        <authorList>
            <consortium name="The Broad Institute Genomics Platform"/>
            <person name="Cuomo C."/>
            <person name="de Hoog S."/>
            <person name="Gorbushina A."/>
            <person name="Stielow B."/>
            <person name="Teixiera M."/>
            <person name="Abouelleil A."/>
            <person name="Chapman S.B."/>
            <person name="Priest M."/>
            <person name="Young S.K."/>
            <person name="Wortman J."/>
            <person name="Nusbaum C."/>
            <person name="Birren B."/>
        </authorList>
    </citation>
    <scope>NUCLEOTIDE SEQUENCE [LARGE SCALE GENOMIC DNA]</scope>
    <source>
        <strain evidence="5 6">CBS 89968</strain>
    </source>
</reference>
<dbReference type="PROSITE" id="PS50217">
    <property type="entry name" value="BZIP"/>
    <property type="match status" value="1"/>
</dbReference>
<comment type="subcellular location">
    <subcellularLocation>
        <location evidence="1">Nucleus</location>
    </subcellularLocation>
</comment>
<dbReference type="GeneID" id="27327656"/>
<dbReference type="RefSeq" id="XP_016240214.1">
    <property type="nucleotide sequence ID" value="XM_016374938.1"/>
</dbReference>
<feature type="compositionally biased region" description="Polar residues" evidence="3">
    <location>
        <begin position="33"/>
        <end position="46"/>
    </location>
</feature>
<dbReference type="GO" id="GO:0000976">
    <property type="term" value="F:transcription cis-regulatory region binding"/>
    <property type="evidence" value="ECO:0007669"/>
    <property type="project" value="InterPro"/>
</dbReference>
<evidence type="ECO:0000256" key="3">
    <source>
        <dbReference type="SAM" id="MobiDB-lite"/>
    </source>
</evidence>
<protein>
    <recommendedName>
        <fullName evidence="4">BZIP domain-containing protein</fullName>
    </recommendedName>
</protein>
<dbReference type="STRING" id="91928.A0A0D2BM79"/>
<evidence type="ECO:0000256" key="1">
    <source>
        <dbReference type="ARBA" id="ARBA00004123"/>
    </source>
</evidence>
<dbReference type="VEuPathDB" id="FungiDB:PV08_00573"/>
<evidence type="ECO:0000259" key="4">
    <source>
        <dbReference type="PROSITE" id="PS50217"/>
    </source>
</evidence>
<accession>A0A0D2BM79</accession>